<dbReference type="InParanoid" id="A0A6J0PHG3"/>
<name>A0A6J0PHG3_ELAGV</name>
<dbReference type="KEGG" id="egu:105042759"/>
<dbReference type="AlphaFoldDB" id="A0A6J0PHG3"/>
<evidence type="ECO:0000313" key="2">
    <source>
        <dbReference type="RefSeq" id="XP_019705392.1"/>
    </source>
</evidence>
<evidence type="ECO:0000313" key="1">
    <source>
        <dbReference type="Proteomes" id="UP000504607"/>
    </source>
</evidence>
<keyword evidence="1" id="KW-1185">Reference proteome</keyword>
<dbReference type="GeneID" id="105042759"/>
<protein>
    <submittedName>
        <fullName evidence="2">Uncharacterized protein LOC105042759</fullName>
    </submittedName>
</protein>
<proteinExistence type="predicted"/>
<sequence length="167" mass="18783">MEKKMVDQVAEIKKMEDRIAEADLVLMATFRDSEDFIQEKVDFGQEAFNVGHDVCCQRIAVCFPGLDLSFLEEELGEAREGEAKRDIEGPIGGKVDREGDQMLLTEEGPFEEHLEVTPASLDVLGFILTGVVGGASEASPCQEMYRPLFMLMLRQFLHLPWSQNDQL</sequence>
<accession>A0A6J0PHG3</accession>
<organism evidence="1 2">
    <name type="scientific">Elaeis guineensis var. tenera</name>
    <name type="common">Oil palm</name>
    <dbReference type="NCBI Taxonomy" id="51953"/>
    <lineage>
        <taxon>Eukaryota</taxon>
        <taxon>Viridiplantae</taxon>
        <taxon>Streptophyta</taxon>
        <taxon>Embryophyta</taxon>
        <taxon>Tracheophyta</taxon>
        <taxon>Spermatophyta</taxon>
        <taxon>Magnoliopsida</taxon>
        <taxon>Liliopsida</taxon>
        <taxon>Arecaceae</taxon>
        <taxon>Arecoideae</taxon>
        <taxon>Cocoseae</taxon>
        <taxon>Elaeidinae</taxon>
        <taxon>Elaeis</taxon>
    </lineage>
</organism>
<reference evidence="2" key="1">
    <citation type="submission" date="2025-08" db="UniProtKB">
        <authorList>
            <consortium name="RefSeq"/>
        </authorList>
    </citation>
    <scope>IDENTIFICATION</scope>
</reference>
<dbReference type="RefSeq" id="XP_019705392.1">
    <property type="nucleotide sequence ID" value="XM_019849833.1"/>
</dbReference>
<gene>
    <name evidence="2" type="primary">LOC105042759</name>
</gene>
<dbReference type="Proteomes" id="UP000504607">
    <property type="component" value="Chromosome 4"/>
</dbReference>